<dbReference type="SUPFAM" id="SSF51445">
    <property type="entry name" value="(Trans)glycosidases"/>
    <property type="match status" value="1"/>
</dbReference>
<dbReference type="SUPFAM" id="SSF52279">
    <property type="entry name" value="Beta-D-glucan exohydrolase, C-terminal domain"/>
    <property type="match status" value="1"/>
</dbReference>
<dbReference type="InterPro" id="IPR019800">
    <property type="entry name" value="Glyco_hydro_3_AS"/>
</dbReference>
<keyword evidence="6 7" id="KW-0326">Glycosidase</keyword>
<evidence type="ECO:0000256" key="7">
    <source>
        <dbReference type="RuleBase" id="RU361161"/>
    </source>
</evidence>
<evidence type="ECO:0000256" key="3">
    <source>
        <dbReference type="ARBA" id="ARBA00012744"/>
    </source>
</evidence>
<dbReference type="SUPFAM" id="SSF56988">
    <property type="entry name" value="Anthrax protective antigen"/>
    <property type="match status" value="1"/>
</dbReference>
<keyword evidence="5 7" id="KW-0119">Carbohydrate metabolism</keyword>
<comment type="similarity">
    <text evidence="2 7">Belongs to the glycosyl hydrolase 3 family.</text>
</comment>
<evidence type="ECO:0000256" key="4">
    <source>
        <dbReference type="ARBA" id="ARBA00022801"/>
    </source>
</evidence>
<dbReference type="PANTHER" id="PTHR42715:SF10">
    <property type="entry name" value="BETA-GLUCOSIDASE"/>
    <property type="match status" value="1"/>
</dbReference>
<dbReference type="Proteomes" id="UP000053392">
    <property type="component" value="Unassembled WGS sequence"/>
</dbReference>
<dbReference type="PRINTS" id="PR00133">
    <property type="entry name" value="GLHYDRLASE3"/>
</dbReference>
<evidence type="ECO:0000256" key="5">
    <source>
        <dbReference type="ARBA" id="ARBA00023277"/>
    </source>
</evidence>
<gene>
    <name evidence="9" type="ORF">I313_03850</name>
</gene>
<dbReference type="Gene3D" id="2.60.40.10">
    <property type="entry name" value="Immunoglobulins"/>
    <property type="match status" value="1"/>
</dbReference>
<name>A0A0D0UX96_9TREE</name>
<evidence type="ECO:0000313" key="9">
    <source>
        <dbReference type="EMBL" id="KIR39931.1"/>
    </source>
</evidence>
<dbReference type="InterPro" id="IPR002772">
    <property type="entry name" value="Glyco_hydro_3_C"/>
</dbReference>
<dbReference type="InterPro" id="IPR013783">
    <property type="entry name" value="Ig-like_fold"/>
</dbReference>
<keyword evidence="4 7" id="KW-0378">Hydrolase</keyword>
<dbReference type="PROSITE" id="PS00775">
    <property type="entry name" value="GLYCOSYL_HYDROL_F3"/>
    <property type="match status" value="1"/>
</dbReference>
<evidence type="ECO:0000256" key="1">
    <source>
        <dbReference type="ARBA" id="ARBA00000448"/>
    </source>
</evidence>
<sequence>MAIIDPEAVLKELSSEEKIALLSGDDMWHTVAVPRLGVPRVRCSDGPNGVRGTAWTNGATASCFPSSTGLAASMDVDLARRIGEALGEECRARGVHCLLGPTTNCQRHPCAGRGFESFSEDPHLCGHMALSWIEGVQSKKVMTTPKHFLGNEQEYLRRSNNSVIDERTMHEIYLEPFRIQCKARPAVFMTSYNRVNGLHAAEHPFLLRKILRGDFEFQGMIMSDWSGTYSSSEAAKASLDLEMPGPTLMRGPSLERDIISGKLVPADIDECALRVLHYVQEAQQSGIDFEKIEETIDTHDVRALLREAADSAVVLLKNDKDVLPISSLNGKKIAVIGPNAKTAAYAGGGSANLAPTYLVTPLEAITTYAHKVGAKVGYTIGSDNSRWTPLLTPFIHHPTMGKNAGPGVQCDFYIQDPWENKVKPIFSKYNNSAFSYFIDGIPKEVPVRGYVSLKTIFTPDESGIWEFGLGVAGQADLFIDGKKIIDNSTDQKEGLLFFNTGAEERTGELNVEAGKLYDLEVRFSNFKQLNAMSPYTGRRGGIRIGGRKKRDFQAEIEKAVKLAAESDVVILCIGTNSEWESEAYDRDDMKLPPGTDELVRAVLSSKPETIVVNQSGMPVEFPWLDDASTIVQAFFGGNECGTAIADVVFGVVNPSGKLPITWPRVLQDYPSHEGFGHPIDTIYSEGLGVGYRYFDRGDHPKSAFPFGHGLSYTSFTLRLVDYFTVLYYSTPSLTLIMIMSELERLMKNVRSELCVKPEIFGAKATFTLTNVGEIDGAEVAQVYIHDLAPTVERPEHELAGFMKVYLRPGESKVVSVNLDHKAFSFYSVHEKCWIGRKGDYEIRIGTSSTLIHLSKPVRIAKSFRWIGLQEPEVYEPAWI</sequence>
<evidence type="ECO:0000256" key="6">
    <source>
        <dbReference type="ARBA" id="ARBA00023295"/>
    </source>
</evidence>
<reference evidence="9 10" key="1">
    <citation type="submission" date="2015-01" db="EMBL/GenBank/DDBJ databases">
        <title>The Genome Sequence of Cryptococcus gattii Ram5.</title>
        <authorList>
            <consortium name="The Broad Institute Genomics Platform"/>
            <person name="Cuomo C."/>
            <person name="Litvintseva A."/>
            <person name="Chen Y."/>
            <person name="Heitman J."/>
            <person name="Sun S."/>
            <person name="Springer D."/>
            <person name="Dromer F."/>
            <person name="Young S."/>
            <person name="Zeng Q."/>
            <person name="Gargeya S."/>
            <person name="Abouelleil A."/>
            <person name="Alvarado L."/>
            <person name="Chapman S.B."/>
            <person name="Gainer-Dewar J."/>
            <person name="Goldberg J."/>
            <person name="Griggs A."/>
            <person name="Gujja S."/>
            <person name="Hansen M."/>
            <person name="Howarth C."/>
            <person name="Imamovic A."/>
            <person name="Larimer J."/>
            <person name="Murphy C."/>
            <person name="Naylor J."/>
            <person name="Pearson M."/>
            <person name="Priest M."/>
            <person name="Roberts A."/>
            <person name="Saif S."/>
            <person name="Shea T."/>
            <person name="Sykes S."/>
            <person name="Wortman J."/>
            <person name="Nusbaum C."/>
            <person name="Birren B."/>
        </authorList>
    </citation>
    <scope>NUCLEOTIDE SEQUENCE [LARGE SCALE GENOMIC DNA]</scope>
    <source>
        <strain evidence="9 10">Ram5</strain>
    </source>
</reference>
<dbReference type="InterPro" id="IPR036881">
    <property type="entry name" value="Glyco_hydro_3_C_sf"/>
</dbReference>
<feature type="domain" description="PA14" evidence="8">
    <location>
        <begin position="403"/>
        <end position="560"/>
    </location>
</feature>
<dbReference type="PROSITE" id="PS51820">
    <property type="entry name" value="PA14"/>
    <property type="match status" value="1"/>
</dbReference>
<dbReference type="SMART" id="SM01217">
    <property type="entry name" value="Fn3_like"/>
    <property type="match status" value="1"/>
</dbReference>
<dbReference type="Pfam" id="PF00933">
    <property type="entry name" value="Glyco_hydro_3"/>
    <property type="match status" value="1"/>
</dbReference>
<dbReference type="InterPro" id="IPR026891">
    <property type="entry name" value="Fn3-like"/>
</dbReference>
<dbReference type="UniPathway" id="UPA00696"/>
<dbReference type="InterPro" id="IPR011658">
    <property type="entry name" value="PA14_dom"/>
</dbReference>
<dbReference type="GO" id="GO:0008422">
    <property type="term" value="F:beta-glucosidase activity"/>
    <property type="evidence" value="ECO:0007669"/>
    <property type="project" value="UniProtKB-EC"/>
</dbReference>
<keyword evidence="7" id="KW-0624">Polysaccharide degradation</keyword>
<protein>
    <recommendedName>
        <fullName evidence="3 7">beta-glucosidase</fullName>
        <ecNumber evidence="3 7">3.2.1.21</ecNumber>
    </recommendedName>
</protein>
<dbReference type="InterPro" id="IPR017853">
    <property type="entry name" value="GH"/>
</dbReference>
<dbReference type="AlphaFoldDB" id="A0A0D0UX96"/>
<proteinExistence type="inferred from homology"/>
<dbReference type="InterPro" id="IPR050288">
    <property type="entry name" value="Cellulose_deg_GH3"/>
</dbReference>
<dbReference type="Gene3D" id="3.20.20.300">
    <property type="entry name" value="Glycoside hydrolase, family 3, N-terminal domain"/>
    <property type="match status" value="1"/>
</dbReference>
<dbReference type="PANTHER" id="PTHR42715">
    <property type="entry name" value="BETA-GLUCOSIDASE"/>
    <property type="match status" value="1"/>
</dbReference>
<dbReference type="HOGENOM" id="CLU_004542_4_0_1"/>
<dbReference type="InterPro" id="IPR036962">
    <property type="entry name" value="Glyco_hydro_3_N_sf"/>
</dbReference>
<dbReference type="Pfam" id="PF07691">
    <property type="entry name" value="PA14"/>
    <property type="match status" value="1"/>
</dbReference>
<accession>A0A0D0UX96</accession>
<dbReference type="InterPro" id="IPR037524">
    <property type="entry name" value="PA14/GLEYA"/>
</dbReference>
<dbReference type="OrthoDB" id="47059at2759"/>
<dbReference type="GO" id="GO:0030245">
    <property type="term" value="P:cellulose catabolic process"/>
    <property type="evidence" value="ECO:0007669"/>
    <property type="project" value="UniProtKB-UniPathway"/>
</dbReference>
<dbReference type="FunFam" id="2.60.40.10:FF:000495">
    <property type="entry name" value="Periplasmic beta-glucosidase"/>
    <property type="match status" value="1"/>
</dbReference>
<dbReference type="Pfam" id="PF01915">
    <property type="entry name" value="Glyco_hydro_3_C"/>
    <property type="match status" value="1"/>
</dbReference>
<dbReference type="Pfam" id="PF14310">
    <property type="entry name" value="Fn3-like"/>
    <property type="match status" value="1"/>
</dbReference>
<comment type="pathway">
    <text evidence="7">Glycan metabolism; cellulose degradation.</text>
</comment>
<dbReference type="Gene3D" id="2.60.120.260">
    <property type="entry name" value="Galactose-binding domain-like"/>
    <property type="match status" value="1"/>
</dbReference>
<dbReference type="EC" id="3.2.1.21" evidence="3 7"/>
<organism evidence="9 10">
    <name type="scientific">Cryptococcus deuterogattii Ram5</name>
    <dbReference type="NCBI Taxonomy" id="1296110"/>
    <lineage>
        <taxon>Eukaryota</taxon>
        <taxon>Fungi</taxon>
        <taxon>Dikarya</taxon>
        <taxon>Basidiomycota</taxon>
        <taxon>Agaricomycotina</taxon>
        <taxon>Tremellomycetes</taxon>
        <taxon>Tremellales</taxon>
        <taxon>Cryptococcaceae</taxon>
        <taxon>Cryptococcus</taxon>
        <taxon>Cryptococcus gattii species complex</taxon>
    </lineage>
</organism>
<comment type="catalytic activity">
    <reaction evidence="1 7">
        <text>Hydrolysis of terminal, non-reducing beta-D-glucosyl residues with release of beta-D-glucose.</text>
        <dbReference type="EC" id="3.2.1.21"/>
    </reaction>
</comment>
<evidence type="ECO:0000259" key="8">
    <source>
        <dbReference type="PROSITE" id="PS51820"/>
    </source>
</evidence>
<dbReference type="Gene3D" id="3.40.50.1700">
    <property type="entry name" value="Glycoside hydrolase family 3 C-terminal domain"/>
    <property type="match status" value="1"/>
</dbReference>
<dbReference type="InterPro" id="IPR001764">
    <property type="entry name" value="Glyco_hydro_3_N"/>
</dbReference>
<dbReference type="EMBL" id="KN847904">
    <property type="protein sequence ID" value="KIR39931.1"/>
    <property type="molecule type" value="Genomic_DNA"/>
</dbReference>
<evidence type="ECO:0000313" key="10">
    <source>
        <dbReference type="Proteomes" id="UP000053392"/>
    </source>
</evidence>
<evidence type="ECO:0000256" key="2">
    <source>
        <dbReference type="ARBA" id="ARBA00005336"/>
    </source>
</evidence>
<keyword evidence="10" id="KW-1185">Reference proteome</keyword>